<dbReference type="InterPro" id="IPR041413">
    <property type="entry name" value="MLTR_LBD"/>
</dbReference>
<dbReference type="InterPro" id="IPR010982">
    <property type="entry name" value="Lambda_DNA-bd_dom_sf"/>
</dbReference>
<dbReference type="SUPFAM" id="SSF47413">
    <property type="entry name" value="lambda repressor-like DNA-binding domains"/>
    <property type="match status" value="1"/>
</dbReference>
<dbReference type="Gene3D" id="3.30.450.180">
    <property type="match status" value="1"/>
</dbReference>
<proteinExistence type="predicted"/>
<dbReference type="OrthoDB" id="5346389at2"/>
<dbReference type="AlphaFoldDB" id="A0A660DXR5"/>
<feature type="domain" description="HTH cro/C1-type" evidence="1">
    <location>
        <begin position="9"/>
        <end position="81"/>
    </location>
</feature>
<name>A0A660DXR5_9LACO</name>
<evidence type="ECO:0000259" key="1">
    <source>
        <dbReference type="SMART" id="SM00530"/>
    </source>
</evidence>
<dbReference type="PANTHER" id="PTHR35010:SF2">
    <property type="entry name" value="BLL4672 PROTEIN"/>
    <property type="match status" value="1"/>
</dbReference>
<dbReference type="Pfam" id="PF17765">
    <property type="entry name" value="MLTR_LBD"/>
    <property type="match status" value="1"/>
</dbReference>
<accession>A0A660DXR5</accession>
<sequence>MNEKVVGHFLAYKRSLLTPATYGLPTTHRRVTGLRRDEVADLAHISSDWYTRLEQGRPGVKPSVDVLQTLSQVLQLTLTEEQYLFNLIGAKLPVDHQQTIQVPESLVQLMQQQLPNPAVILDQHLTIINWNTSYAALYGDLTGRGALTRNLIWQTFKSPLLQTLMPDWGTYAQQRTAQFRQLYSTMPTDDTLYQVFMAIRDLDQFQQPWQNLKTQALTPLPLLLNHPQVGALYLTELPLKTSSDHYLLVQLANDQATATKLNLLNGVD</sequence>
<reference evidence="2 3" key="1">
    <citation type="submission" date="2018-11" db="EMBL/GenBank/DDBJ databases">
        <authorList>
            <person name="Wuyts S."/>
        </authorList>
    </citation>
    <scope>NUCLEOTIDE SEQUENCE [LARGE SCALE GENOMIC DNA]</scope>
    <source>
        <strain evidence="2">Lactobacillus mudanjiangensis AMBF249</strain>
    </source>
</reference>
<dbReference type="SMART" id="SM00530">
    <property type="entry name" value="HTH_XRE"/>
    <property type="match status" value="1"/>
</dbReference>
<dbReference type="CDD" id="cd00093">
    <property type="entry name" value="HTH_XRE"/>
    <property type="match status" value="1"/>
</dbReference>
<dbReference type="Gene3D" id="1.10.260.40">
    <property type="entry name" value="lambda repressor-like DNA-binding domains"/>
    <property type="match status" value="1"/>
</dbReference>
<dbReference type="GO" id="GO:0003677">
    <property type="term" value="F:DNA binding"/>
    <property type="evidence" value="ECO:0007669"/>
    <property type="project" value="InterPro"/>
</dbReference>
<dbReference type="Pfam" id="PF13560">
    <property type="entry name" value="HTH_31"/>
    <property type="match status" value="1"/>
</dbReference>
<evidence type="ECO:0000313" key="2">
    <source>
        <dbReference type="EMBL" id="VDG27998.1"/>
    </source>
</evidence>
<dbReference type="InterPro" id="IPR001387">
    <property type="entry name" value="Cro/C1-type_HTH"/>
</dbReference>
<protein>
    <submittedName>
        <fullName evidence="2">Transcriptional regulator, XRE family [Lactobacillus casei BL23]</fullName>
    </submittedName>
</protein>
<dbReference type="Proteomes" id="UP000289996">
    <property type="component" value="Unassembled WGS sequence"/>
</dbReference>
<organism evidence="2 3">
    <name type="scientific">Lactiplantibacillus mudanjiangensis</name>
    <dbReference type="NCBI Taxonomy" id="1296538"/>
    <lineage>
        <taxon>Bacteria</taxon>
        <taxon>Bacillati</taxon>
        <taxon>Bacillota</taxon>
        <taxon>Bacilli</taxon>
        <taxon>Lactobacillales</taxon>
        <taxon>Lactobacillaceae</taxon>
        <taxon>Lactiplantibacillus</taxon>
    </lineage>
</organism>
<dbReference type="PANTHER" id="PTHR35010">
    <property type="entry name" value="BLL4672 PROTEIN-RELATED"/>
    <property type="match status" value="1"/>
</dbReference>
<keyword evidence="3" id="KW-1185">Reference proteome</keyword>
<dbReference type="RefSeq" id="WP_130843471.1">
    <property type="nucleotide sequence ID" value="NZ_BJDY01000002.1"/>
</dbReference>
<gene>
    <name evidence="2" type="ORF">MUDAN_MDHGFNIF_02804</name>
</gene>
<dbReference type="EMBL" id="UYIG01000079">
    <property type="protein sequence ID" value="VDG27998.1"/>
    <property type="molecule type" value="Genomic_DNA"/>
</dbReference>
<evidence type="ECO:0000313" key="3">
    <source>
        <dbReference type="Proteomes" id="UP000289996"/>
    </source>
</evidence>